<dbReference type="Gene3D" id="3.40.50.10350">
    <property type="entry name" value="Glycerate kinase, domain 1"/>
    <property type="match status" value="1"/>
</dbReference>
<organism evidence="5 6">
    <name type="scientific">Microbacterium aquimaris</name>
    <dbReference type="NCBI Taxonomy" id="459816"/>
    <lineage>
        <taxon>Bacteria</taxon>
        <taxon>Bacillati</taxon>
        <taxon>Actinomycetota</taxon>
        <taxon>Actinomycetes</taxon>
        <taxon>Micrococcales</taxon>
        <taxon>Microbacteriaceae</taxon>
        <taxon>Microbacterium</taxon>
    </lineage>
</organism>
<keyword evidence="6" id="KW-1185">Reference proteome</keyword>
<dbReference type="SUPFAM" id="SSF110738">
    <property type="entry name" value="Glycerate kinase I"/>
    <property type="match status" value="1"/>
</dbReference>
<dbReference type="PIRSF" id="PIRSF006078">
    <property type="entry name" value="GlxK"/>
    <property type="match status" value="1"/>
</dbReference>
<name>A0ABU5N4P1_9MICO</name>
<dbReference type="NCBIfam" id="TIGR00045">
    <property type="entry name" value="glycerate kinase"/>
    <property type="match status" value="1"/>
</dbReference>
<evidence type="ECO:0000313" key="6">
    <source>
        <dbReference type="Proteomes" id="UP001291912"/>
    </source>
</evidence>
<dbReference type="InterPro" id="IPR018197">
    <property type="entry name" value="Glycerate_kinase_RE-like"/>
</dbReference>
<dbReference type="InterPro" id="IPR004381">
    <property type="entry name" value="Glycerate_kinase"/>
</dbReference>
<evidence type="ECO:0000313" key="5">
    <source>
        <dbReference type="EMBL" id="MDZ8161059.1"/>
    </source>
</evidence>
<dbReference type="RefSeq" id="WP_206697143.1">
    <property type="nucleotide sequence ID" value="NZ_BAAAPT010000001.1"/>
</dbReference>
<dbReference type="Proteomes" id="UP001291912">
    <property type="component" value="Unassembled WGS sequence"/>
</dbReference>
<dbReference type="Pfam" id="PF02595">
    <property type="entry name" value="Gly_kinase"/>
    <property type="match status" value="1"/>
</dbReference>
<evidence type="ECO:0000256" key="3">
    <source>
        <dbReference type="ARBA" id="ARBA00022777"/>
    </source>
</evidence>
<gene>
    <name evidence="5" type="ORF">R2Q92_04370</name>
</gene>
<dbReference type="EMBL" id="JAWJYN010000001">
    <property type="protein sequence ID" value="MDZ8161059.1"/>
    <property type="molecule type" value="Genomic_DNA"/>
</dbReference>
<dbReference type="InterPro" id="IPR018193">
    <property type="entry name" value="Glyc_kinase_flavodox-like_fold"/>
</dbReference>
<dbReference type="Gene3D" id="3.90.1510.10">
    <property type="entry name" value="Glycerate kinase, domain 2"/>
    <property type="match status" value="1"/>
</dbReference>
<keyword evidence="3 4" id="KW-0418">Kinase</keyword>
<accession>A0ABU5N4P1</accession>
<sequence length="380" mass="37099">MSKPDDCGDVGTVVLAVDSFKGSIAADAAADAVAAGWSAARPGDVIVRRPMADGGEGTIAAFAAAVPGARLVPVTVDGPDGEPVSAHWLHLPPTPETPEGTGVVELAGTSGIELLGAPPRLRPFDADTRGFGQAISAALVHGVSRLVLGIGSSASTDAGIGMLTALGARVLDAGGAPVAPGARGLAEVAEIDLSDLVPLPPGGVRVLSDVTNPLTGPRGAAAVFGPQKGLTAIDIPPVDAALARVAELLGCDPEAPGSGAAGGTGYALRVWGGDLVAGAGEVAELIGLADAIARAEVVVTGEGSFDGQSAHGKVPSLVRHLATAAGVPTMLVAGRIAPDADTTAFAASVSLTDLAGSPEAAMAEPATWLIRAGAALAASR</sequence>
<evidence type="ECO:0000256" key="2">
    <source>
        <dbReference type="ARBA" id="ARBA00022679"/>
    </source>
</evidence>
<dbReference type="EC" id="2.7.1.31" evidence="5"/>
<dbReference type="InterPro" id="IPR036129">
    <property type="entry name" value="Glycerate_kinase_sf"/>
</dbReference>
<comment type="similarity">
    <text evidence="1 4">Belongs to the glycerate kinase type-1 family.</text>
</comment>
<protein>
    <submittedName>
        <fullName evidence="5">Glycerate kinase</fullName>
        <ecNumber evidence="5">2.7.1.31</ecNumber>
    </submittedName>
</protein>
<keyword evidence="2 4" id="KW-0808">Transferase</keyword>
<reference evidence="5 6" key="1">
    <citation type="submission" date="2023-10" db="EMBL/GenBank/DDBJ databases">
        <title>Microbacterium xanthum sp. nov., isolated from seaweed.</title>
        <authorList>
            <person name="Lee S.D."/>
        </authorList>
    </citation>
    <scope>NUCLEOTIDE SEQUENCE [LARGE SCALE GENOMIC DNA]</scope>
    <source>
        <strain evidence="5 6">KCTC 19124</strain>
    </source>
</reference>
<dbReference type="PANTHER" id="PTHR21599">
    <property type="entry name" value="GLYCERATE KINASE"/>
    <property type="match status" value="1"/>
</dbReference>
<comment type="caution">
    <text evidence="5">The sequence shown here is derived from an EMBL/GenBank/DDBJ whole genome shotgun (WGS) entry which is preliminary data.</text>
</comment>
<dbReference type="GO" id="GO:0008887">
    <property type="term" value="F:glycerate kinase activity"/>
    <property type="evidence" value="ECO:0007669"/>
    <property type="project" value="UniProtKB-EC"/>
</dbReference>
<dbReference type="PANTHER" id="PTHR21599:SF0">
    <property type="entry name" value="GLYCERATE KINASE"/>
    <property type="match status" value="1"/>
</dbReference>
<evidence type="ECO:0000256" key="4">
    <source>
        <dbReference type="PIRNR" id="PIRNR006078"/>
    </source>
</evidence>
<proteinExistence type="inferred from homology"/>
<evidence type="ECO:0000256" key="1">
    <source>
        <dbReference type="ARBA" id="ARBA00006284"/>
    </source>
</evidence>